<protein>
    <submittedName>
        <fullName evidence="1">Uncharacterized protein</fullName>
    </submittedName>
</protein>
<proteinExistence type="predicted"/>
<dbReference type="Proteomes" id="UP000011173">
    <property type="component" value="Chromosome"/>
</dbReference>
<dbReference type="AlphaFoldDB" id="L7W6R3"/>
<evidence type="ECO:0000313" key="2">
    <source>
        <dbReference type="Proteomes" id="UP000011173"/>
    </source>
</evidence>
<evidence type="ECO:0000313" key="1">
    <source>
        <dbReference type="EMBL" id="AGC75887.1"/>
    </source>
</evidence>
<sequence length="69" mass="8053">MIKRACQGFYVLIHNAVVSDCELNGTEFKLFERRYKSNYLKISSNESLMIYEIFTSLEKAQKPTNLAEQ</sequence>
<dbReference type="EMBL" id="CP001397">
    <property type="protein sequence ID" value="AGC75887.1"/>
    <property type="molecule type" value="Genomic_DNA"/>
</dbReference>
<accession>L7W6R3</accession>
<name>L7W6R3_NONDD</name>
<organism evidence="1 2">
    <name type="scientific">Nonlabens dokdonensis (strain DSM 17205 / KCTC 12402 / DSW-6)</name>
    <name type="common">Donghaeana dokdonensis</name>
    <dbReference type="NCBI Taxonomy" id="592029"/>
    <lineage>
        <taxon>Bacteria</taxon>
        <taxon>Pseudomonadati</taxon>
        <taxon>Bacteroidota</taxon>
        <taxon>Flavobacteriia</taxon>
        <taxon>Flavobacteriales</taxon>
        <taxon>Flavobacteriaceae</taxon>
        <taxon>Nonlabens</taxon>
    </lineage>
</organism>
<dbReference type="HOGENOM" id="CLU_2771755_0_0_10"/>
<dbReference type="PATRIC" id="fig|592029.3.peg.753"/>
<gene>
    <name evidence="1" type="ordered locus">DDD_0760</name>
</gene>
<reference evidence="1 2" key="1">
    <citation type="journal article" date="2013" name="Genome Biol. Evol.">
        <title>Genomic makeup of the marine flavobacterium Nonlabens (Donghaeana) dokdonensis DSW-6 and identification of a novel class of rhodopsins.</title>
        <authorList>
            <person name="Kwon S.K."/>
            <person name="Kim B.K."/>
            <person name="Song J.Y."/>
            <person name="Kwak M.J."/>
            <person name="Lee C.H."/>
            <person name="Yoon J.H."/>
            <person name="Oh T.K."/>
            <person name="Kim J.F."/>
        </authorList>
    </citation>
    <scope>NUCLEOTIDE SEQUENCE [LARGE SCALE GENOMIC DNA]</scope>
    <source>
        <strain evidence="2">DSM 17205 / KCTC 12402 / DSW-6</strain>
    </source>
</reference>
<dbReference type="KEGG" id="ndo:DDD_0760"/>